<dbReference type="Proteomes" id="UP000011910">
    <property type="component" value="Unassembled WGS sequence"/>
</dbReference>
<evidence type="ECO:0000259" key="2">
    <source>
        <dbReference type="Pfam" id="PF09557"/>
    </source>
</evidence>
<proteinExistence type="predicted"/>
<evidence type="ECO:0000313" key="4">
    <source>
        <dbReference type="Proteomes" id="UP000011910"/>
    </source>
</evidence>
<dbReference type="PANTHER" id="PTHR38463">
    <property type="entry name" value="STRESS RESPONSE PROTEIN YSNF"/>
    <property type="match status" value="1"/>
</dbReference>
<dbReference type="InterPro" id="IPR019060">
    <property type="entry name" value="DUF2382"/>
</dbReference>
<protein>
    <recommendedName>
        <fullName evidence="2">DUF2382 domain-containing protein</fullName>
    </recommendedName>
</protein>
<feature type="compositionally biased region" description="Low complexity" evidence="1">
    <location>
        <begin position="110"/>
        <end position="124"/>
    </location>
</feature>
<comment type="caution">
    <text evidence="3">The sequence shown here is derived from an EMBL/GenBank/DDBJ whole genome shotgun (WGS) entry which is preliminary data.</text>
</comment>
<evidence type="ECO:0000313" key="3">
    <source>
        <dbReference type="EMBL" id="EMR00960.1"/>
    </source>
</evidence>
<reference evidence="3 4" key="1">
    <citation type="journal article" date="2013" name="Genome Announc.">
        <title>Draft Genome Sequence of Cesiribacter andamanensis Strain AMV16T, Isolated from a Soil Sample from a Mud Volcano in the Andaman Islands, India.</title>
        <authorList>
            <person name="Shivaji S."/>
            <person name="Ara S."/>
            <person name="Begum Z."/>
            <person name="Srinivas T.N."/>
            <person name="Singh A."/>
            <person name="Kumar Pinnaka A."/>
        </authorList>
    </citation>
    <scope>NUCLEOTIDE SEQUENCE [LARGE SCALE GENOMIC DNA]</scope>
    <source>
        <strain evidence="3 4">AMV16</strain>
    </source>
</reference>
<accession>M7NGJ6</accession>
<dbReference type="Pfam" id="PF09557">
    <property type="entry name" value="DUF2382"/>
    <property type="match status" value="1"/>
</dbReference>
<dbReference type="PANTHER" id="PTHR38463:SF1">
    <property type="entry name" value="STRESS RESPONSE PROTEIN YSNF"/>
    <property type="match status" value="1"/>
</dbReference>
<feature type="region of interest" description="Disordered" evidence="1">
    <location>
        <begin position="106"/>
        <end position="128"/>
    </location>
</feature>
<dbReference type="EMBL" id="AODQ01000162">
    <property type="protein sequence ID" value="EMR00960.1"/>
    <property type="molecule type" value="Genomic_DNA"/>
</dbReference>
<dbReference type="InterPro" id="IPR052967">
    <property type="entry name" value="Stress_Response_Assoc"/>
</dbReference>
<evidence type="ECO:0000256" key="1">
    <source>
        <dbReference type="SAM" id="MobiDB-lite"/>
    </source>
</evidence>
<dbReference type="STRING" id="1279009.ADICEAN_03919"/>
<name>M7NGJ6_9BACT</name>
<dbReference type="AlphaFoldDB" id="M7NGJ6"/>
<keyword evidence="4" id="KW-1185">Reference proteome</keyword>
<dbReference type="eggNOG" id="COG3861">
    <property type="taxonomic scope" value="Bacteria"/>
</dbReference>
<sequence>MSSSQTVIGIFETKEQARAAADHLASQGFDKDTIDLSAHGKDLTDTDHDRTDTFFTNLLGRDDTSSISYREAARRGTVLTVHTTEMRNAERAAAIMDEHGAINVGDKNQTRATSGTTHTGTAGTDRNRDLDLTNKDRSIPVIEENVQVGKKEVTTGGVRLNSRIIEKPVEKTMRLREEHVHVDRKPVDRPASQRDMDTFKAGEAKVIEHAEVPLVKKEARVVEEVRVGKETTAHNETIRETAHKTDVQVDKINPDKPLDRDRNLDSDRDSDRFRNS</sequence>
<dbReference type="RefSeq" id="WP_009197296.1">
    <property type="nucleotide sequence ID" value="NZ_AODQ01000162.1"/>
</dbReference>
<feature type="domain" description="DUF2382" evidence="2">
    <location>
        <begin position="139"/>
        <end position="249"/>
    </location>
</feature>
<gene>
    <name evidence="3" type="ORF">ADICEAN_03919</name>
</gene>
<organism evidence="3 4">
    <name type="scientific">Cesiribacter andamanensis AMV16</name>
    <dbReference type="NCBI Taxonomy" id="1279009"/>
    <lineage>
        <taxon>Bacteria</taxon>
        <taxon>Pseudomonadati</taxon>
        <taxon>Bacteroidota</taxon>
        <taxon>Cytophagia</taxon>
        <taxon>Cytophagales</taxon>
        <taxon>Cesiribacteraceae</taxon>
        <taxon>Cesiribacter</taxon>
    </lineage>
</organism>
<feature type="region of interest" description="Disordered" evidence="1">
    <location>
        <begin position="230"/>
        <end position="276"/>
    </location>
</feature>
<dbReference type="OrthoDB" id="581516at2"/>